<dbReference type="CDD" id="cd09602">
    <property type="entry name" value="M1_APN"/>
    <property type="match status" value="1"/>
</dbReference>
<keyword evidence="6 17" id="KW-0031">Aminopeptidase</keyword>
<protein>
    <recommendedName>
        <fullName evidence="5">Aminopeptidase N</fullName>
        <ecNumber evidence="4">3.4.11.2</ecNumber>
    </recommendedName>
    <alternativeName>
        <fullName evidence="12">Alanine aminopeptidase</fullName>
    </alternativeName>
    <alternativeName>
        <fullName evidence="13">Lysyl aminopeptidase</fullName>
    </alternativeName>
</protein>
<dbReference type="OrthoDB" id="100605at2"/>
<dbReference type="GO" id="GO:0016020">
    <property type="term" value="C:membrane"/>
    <property type="evidence" value="ECO:0007669"/>
    <property type="project" value="TreeGrafter"/>
</dbReference>
<comment type="cofactor">
    <cofactor evidence="2">
        <name>Zn(2+)</name>
        <dbReference type="ChEBI" id="CHEBI:29105"/>
    </cofactor>
</comment>
<comment type="similarity">
    <text evidence="3">Belongs to the peptidase M1 family.</text>
</comment>
<dbReference type="GO" id="GO:0005615">
    <property type="term" value="C:extracellular space"/>
    <property type="evidence" value="ECO:0007669"/>
    <property type="project" value="TreeGrafter"/>
</dbReference>
<dbReference type="Proteomes" id="UP000095214">
    <property type="component" value="Chromosome"/>
</dbReference>
<reference evidence="17 18" key="1">
    <citation type="submission" date="2016-09" db="EMBL/GenBank/DDBJ databases">
        <title>Complete genome sequence of Actinomyces hongkongensis HKU8.</title>
        <authorList>
            <person name="Gao Y.-X."/>
            <person name="Zhou Y.-Y."/>
            <person name="Xie Y."/>
            <person name="Wang M."/>
            <person name="Wang S.-J."/>
            <person name="Shen S.-G."/>
        </authorList>
    </citation>
    <scope>NUCLEOTIDE SEQUENCE [LARGE SCALE GENOMIC DNA]</scope>
    <source>
        <strain evidence="17 18">HKU8</strain>
    </source>
</reference>
<proteinExistence type="inferred from homology"/>
<dbReference type="EC" id="3.4.11.2" evidence="4"/>
<dbReference type="SUPFAM" id="SSF55486">
    <property type="entry name" value="Metalloproteases ('zincins'), catalytic domain"/>
    <property type="match status" value="1"/>
</dbReference>
<dbReference type="GO" id="GO:0042277">
    <property type="term" value="F:peptide binding"/>
    <property type="evidence" value="ECO:0007669"/>
    <property type="project" value="TreeGrafter"/>
</dbReference>
<feature type="domain" description="Peptidase M1 membrane alanine aminopeptidase" evidence="14">
    <location>
        <begin position="239"/>
        <end position="448"/>
    </location>
</feature>
<dbReference type="InterPro" id="IPR001930">
    <property type="entry name" value="Peptidase_M1"/>
</dbReference>
<dbReference type="GO" id="GO:0006508">
    <property type="term" value="P:proteolysis"/>
    <property type="evidence" value="ECO:0007669"/>
    <property type="project" value="UniProtKB-KW"/>
</dbReference>
<evidence type="ECO:0000256" key="4">
    <source>
        <dbReference type="ARBA" id="ARBA00012564"/>
    </source>
</evidence>
<sequence>MQILSRNEASDRSGNIELSSVDVTVDVSGAPELAREDYPVTSRLALTTAAPRLFIDVAGRVDAVRIDGEDRAFTAEEDRVWIDGVPTGAPVEIEVDARCRYSRTGEGLHRYQDPEDGLVYLYTQFEPNDAHRAWPCIDQPDVKPRWTFHVTAPAGWVVSSNGPLDASEELPGAPDSVRHDFGTTPPLSSYITALVAGPWAVVDGGHWQGGAADGGHADLRLRLMCRKALEPFIDSDDILEVTRAGLDFYHARYGTTYPWGTYDQVFVPEYNLGAMENPGCVTFNETYLSRTAPTLSERQRRANTILHEMCHMWFGDLVTPAWWDGLWLKESFAENQGATAAAAATRYRGEWASFAVNRKAWAYEQDQMPTTHPIAADIPDVAAAKTNFDGITYAKGAAVLKQLVAWVGEDAFYAGARRYFQDHAFGATRLGDLLAALEAASGRSLEQWKGAWLETTGPSVLSASWSTGPFGEVTDFTLHQSGGVLRPHRLVVSTWKFGGGRLEATHSFDVRIEGESAPIDPEGALAHPGGAAEVDMVVVNDQDLTYAVSRLDPHSTDVALAYAGTCPEAITRAVVWAALWNALRDGLVDPRRFVQSALVAVESEAEPAVRDRLLALAHSAIRDYLPGGARQGLRELLSAATIRYARETGDADAARAFTRAFITEFEAYGPGAFTELVRGYAAGDDIDLAWRARCALAARGLVDADGITAWRDADGSGEAQRHAARALASLPDADSRAAAWESVFSGALSNDILSATLAGLAASSWEGDAGTGAAIDRMEEFWQSHTIGMSLRYVRGVLAVGLDIDRPGTVAQTLDALRAWLDSHEGAPAQLRRVVVEHCDSYERSRRVQEAWKEDR</sequence>
<dbReference type="GO" id="GO:0005737">
    <property type="term" value="C:cytoplasm"/>
    <property type="evidence" value="ECO:0007669"/>
    <property type="project" value="TreeGrafter"/>
</dbReference>
<evidence type="ECO:0000256" key="12">
    <source>
        <dbReference type="ARBA" id="ARBA00029811"/>
    </source>
</evidence>
<evidence type="ECO:0000256" key="11">
    <source>
        <dbReference type="ARBA" id="ARBA00023049"/>
    </source>
</evidence>
<keyword evidence="7" id="KW-0645">Protease</keyword>
<evidence type="ECO:0000256" key="6">
    <source>
        <dbReference type="ARBA" id="ARBA00022438"/>
    </source>
</evidence>
<dbReference type="GO" id="GO:0016285">
    <property type="term" value="F:alanyl aminopeptidase activity"/>
    <property type="evidence" value="ECO:0007669"/>
    <property type="project" value="UniProtKB-EC"/>
</dbReference>
<evidence type="ECO:0000256" key="10">
    <source>
        <dbReference type="ARBA" id="ARBA00022833"/>
    </source>
</evidence>
<dbReference type="InterPro" id="IPR027268">
    <property type="entry name" value="Peptidase_M4/M1_CTD_sf"/>
</dbReference>
<dbReference type="RefSeq" id="WP_009399861.1">
    <property type="nucleotide sequence ID" value="NZ_CP017298.1"/>
</dbReference>
<evidence type="ECO:0000259" key="15">
    <source>
        <dbReference type="Pfam" id="PF11838"/>
    </source>
</evidence>
<evidence type="ECO:0000256" key="5">
    <source>
        <dbReference type="ARBA" id="ARBA00015611"/>
    </source>
</evidence>
<dbReference type="InterPro" id="IPR042097">
    <property type="entry name" value="Aminopeptidase_N-like_N_sf"/>
</dbReference>
<keyword evidence="11" id="KW-0482">Metalloprotease</keyword>
<dbReference type="KEGG" id="phon:BH719_00665"/>
<dbReference type="STRING" id="178339.BH719_00665"/>
<evidence type="ECO:0000259" key="14">
    <source>
        <dbReference type="Pfam" id="PF01433"/>
    </source>
</evidence>
<name>A0A1D8B0C5_9ACTO</name>
<evidence type="ECO:0000313" key="17">
    <source>
        <dbReference type="EMBL" id="AOS46590.1"/>
    </source>
</evidence>
<dbReference type="InterPro" id="IPR012778">
    <property type="entry name" value="Pept_M1_aminopeptidase"/>
</dbReference>
<evidence type="ECO:0000256" key="9">
    <source>
        <dbReference type="ARBA" id="ARBA00022801"/>
    </source>
</evidence>
<dbReference type="AlphaFoldDB" id="A0A1D8B0C5"/>
<dbReference type="GO" id="GO:0043171">
    <property type="term" value="P:peptide catabolic process"/>
    <property type="evidence" value="ECO:0007669"/>
    <property type="project" value="TreeGrafter"/>
</dbReference>
<keyword evidence="18" id="KW-1185">Reference proteome</keyword>
<evidence type="ECO:0000256" key="8">
    <source>
        <dbReference type="ARBA" id="ARBA00022723"/>
    </source>
</evidence>
<dbReference type="GO" id="GO:0008270">
    <property type="term" value="F:zinc ion binding"/>
    <property type="evidence" value="ECO:0007669"/>
    <property type="project" value="InterPro"/>
</dbReference>
<keyword evidence="8" id="KW-0479">Metal-binding</keyword>
<dbReference type="Pfam" id="PF11838">
    <property type="entry name" value="ERAP1_C"/>
    <property type="match status" value="1"/>
</dbReference>
<evidence type="ECO:0000256" key="3">
    <source>
        <dbReference type="ARBA" id="ARBA00010136"/>
    </source>
</evidence>
<dbReference type="Gene3D" id="1.10.390.10">
    <property type="entry name" value="Neutral Protease Domain 2"/>
    <property type="match status" value="1"/>
</dbReference>
<dbReference type="EMBL" id="CP017298">
    <property type="protein sequence ID" value="AOS46590.1"/>
    <property type="molecule type" value="Genomic_DNA"/>
</dbReference>
<dbReference type="InterPro" id="IPR014782">
    <property type="entry name" value="Peptidase_M1_dom"/>
</dbReference>
<dbReference type="Pfam" id="PF17900">
    <property type="entry name" value="Peptidase_M1_N"/>
    <property type="match status" value="1"/>
</dbReference>
<dbReference type="Gene3D" id="2.60.40.1730">
    <property type="entry name" value="tricorn interacting facor f3 domain"/>
    <property type="match status" value="1"/>
</dbReference>
<keyword evidence="9" id="KW-0378">Hydrolase</keyword>
<organism evidence="17 18">
    <name type="scientific">Pauljensenia hongkongensis</name>
    <dbReference type="NCBI Taxonomy" id="178339"/>
    <lineage>
        <taxon>Bacteria</taxon>
        <taxon>Bacillati</taxon>
        <taxon>Actinomycetota</taxon>
        <taxon>Actinomycetes</taxon>
        <taxon>Actinomycetales</taxon>
        <taxon>Actinomycetaceae</taxon>
        <taxon>Pauljensenia</taxon>
    </lineage>
</organism>
<evidence type="ECO:0000256" key="1">
    <source>
        <dbReference type="ARBA" id="ARBA00000098"/>
    </source>
</evidence>
<dbReference type="PANTHER" id="PTHR11533">
    <property type="entry name" value="PROTEASE M1 ZINC METALLOPROTEASE"/>
    <property type="match status" value="1"/>
</dbReference>
<evidence type="ECO:0000256" key="13">
    <source>
        <dbReference type="ARBA" id="ARBA00031533"/>
    </source>
</evidence>
<comment type="catalytic activity">
    <reaction evidence="1">
        <text>Release of an N-terminal amino acid, Xaa-|-Yaa- from a peptide, amide or arylamide. Xaa is preferably Ala, but may be most amino acids including Pro (slow action). When a terminal hydrophobic residue is followed by a prolyl residue, the two may be released as an intact Xaa-Pro dipeptide.</text>
        <dbReference type="EC" id="3.4.11.2"/>
    </reaction>
</comment>
<dbReference type="SUPFAM" id="SSF63737">
    <property type="entry name" value="Leukotriene A4 hydrolase N-terminal domain"/>
    <property type="match status" value="1"/>
</dbReference>
<feature type="domain" description="ERAP1-like C-terminal" evidence="15">
    <location>
        <begin position="537"/>
        <end position="843"/>
    </location>
</feature>
<dbReference type="Pfam" id="PF01433">
    <property type="entry name" value="Peptidase_M1"/>
    <property type="match status" value="1"/>
</dbReference>
<dbReference type="PANTHER" id="PTHR11533:SF174">
    <property type="entry name" value="PUROMYCIN-SENSITIVE AMINOPEPTIDASE-RELATED"/>
    <property type="match status" value="1"/>
</dbReference>
<dbReference type="InterPro" id="IPR024571">
    <property type="entry name" value="ERAP1-like_C_dom"/>
</dbReference>
<evidence type="ECO:0000313" key="18">
    <source>
        <dbReference type="Proteomes" id="UP000095214"/>
    </source>
</evidence>
<dbReference type="PRINTS" id="PR00756">
    <property type="entry name" value="ALADIPTASE"/>
</dbReference>
<evidence type="ECO:0000259" key="16">
    <source>
        <dbReference type="Pfam" id="PF17900"/>
    </source>
</evidence>
<feature type="domain" description="Aminopeptidase N-like N-terminal" evidence="16">
    <location>
        <begin position="88"/>
        <end position="191"/>
    </location>
</feature>
<accession>A0A1D8B0C5</accession>
<dbReference type="NCBIfam" id="TIGR02412">
    <property type="entry name" value="pepN_strep_liv"/>
    <property type="match status" value="1"/>
</dbReference>
<gene>
    <name evidence="17" type="ORF">BH719_00665</name>
</gene>
<evidence type="ECO:0000256" key="2">
    <source>
        <dbReference type="ARBA" id="ARBA00001947"/>
    </source>
</evidence>
<dbReference type="GO" id="GO:0070006">
    <property type="term" value="F:metalloaminopeptidase activity"/>
    <property type="evidence" value="ECO:0007669"/>
    <property type="project" value="TreeGrafter"/>
</dbReference>
<dbReference type="InterPro" id="IPR045357">
    <property type="entry name" value="Aminopeptidase_N-like_N"/>
</dbReference>
<evidence type="ECO:0000256" key="7">
    <source>
        <dbReference type="ARBA" id="ARBA00022670"/>
    </source>
</evidence>
<dbReference type="InterPro" id="IPR050344">
    <property type="entry name" value="Peptidase_M1_aminopeptidases"/>
</dbReference>
<keyword evidence="10" id="KW-0862">Zinc</keyword>